<evidence type="ECO:0000313" key="3">
    <source>
        <dbReference type="Proteomes" id="UP001056291"/>
    </source>
</evidence>
<proteinExistence type="predicted"/>
<name>A0ABY4W2R2_9PROT</name>
<dbReference type="RefSeq" id="WP_251934534.1">
    <property type="nucleotide sequence ID" value="NZ_CP098747.1"/>
</dbReference>
<dbReference type="Proteomes" id="UP001056291">
    <property type="component" value="Chromosome"/>
</dbReference>
<gene>
    <name evidence="2" type="ORF">NBZ79_00640</name>
</gene>
<keyword evidence="3" id="KW-1185">Reference proteome</keyword>
<dbReference type="GO" id="GO:0003677">
    <property type="term" value="F:DNA binding"/>
    <property type="evidence" value="ECO:0007669"/>
    <property type="project" value="UniProtKB-KW"/>
</dbReference>
<keyword evidence="2" id="KW-0238">DNA-binding</keyword>
<accession>A0ABY4W2R2</accession>
<evidence type="ECO:0000256" key="1">
    <source>
        <dbReference type="SAM" id="MobiDB-lite"/>
    </source>
</evidence>
<feature type="region of interest" description="Disordered" evidence="1">
    <location>
        <begin position="1"/>
        <end position="22"/>
    </location>
</feature>
<sequence length="92" mass="10404">MVTQVHQLNEPPKIPQGSDNGDFWYGLIPEDEAANFVGQKVRTLQDKRQKGGGPKYVRISSRCIKYRRIDLKEWADGLLRKSTSDTGKNEAA</sequence>
<evidence type="ECO:0000313" key="2">
    <source>
        <dbReference type="EMBL" id="USG61482.1"/>
    </source>
</evidence>
<dbReference type="EMBL" id="CP098747">
    <property type="protein sequence ID" value="USG61482.1"/>
    <property type="molecule type" value="Genomic_DNA"/>
</dbReference>
<protein>
    <submittedName>
        <fullName evidence="2">DNA-binding protein</fullName>
    </submittedName>
</protein>
<reference evidence="2" key="1">
    <citation type="submission" date="2022-06" db="EMBL/GenBank/DDBJ databases">
        <title>Sneathiella actinostolidae sp. nov., isolated from a sea anemonein the Western Pacific Ocean.</title>
        <authorList>
            <person name="Wei M.J."/>
        </authorList>
    </citation>
    <scope>NUCLEOTIDE SEQUENCE</scope>
    <source>
        <strain evidence="2">PHK-P5</strain>
    </source>
</reference>
<organism evidence="2 3">
    <name type="scientific">Sneathiella marina</name>
    <dbReference type="NCBI Taxonomy" id="2950108"/>
    <lineage>
        <taxon>Bacteria</taxon>
        <taxon>Pseudomonadati</taxon>
        <taxon>Pseudomonadota</taxon>
        <taxon>Alphaproteobacteria</taxon>
        <taxon>Sneathiellales</taxon>
        <taxon>Sneathiellaceae</taxon>
        <taxon>Sneathiella</taxon>
    </lineage>
</organism>